<feature type="domain" description="Phosphatidylglycerol lysyltransferase C-terminal" evidence="7">
    <location>
        <begin position="235"/>
        <end position="535"/>
    </location>
</feature>
<dbReference type="eggNOG" id="COG2898">
    <property type="taxonomic scope" value="Bacteria"/>
</dbReference>
<evidence type="ECO:0000256" key="2">
    <source>
        <dbReference type="ARBA" id="ARBA00022475"/>
    </source>
</evidence>
<evidence type="ECO:0000256" key="5">
    <source>
        <dbReference type="ARBA" id="ARBA00023136"/>
    </source>
</evidence>
<keyword evidence="4 6" id="KW-1133">Transmembrane helix</keyword>
<protein>
    <recommendedName>
        <fullName evidence="7">Phosphatidylglycerol lysyltransferase C-terminal domain-containing protein</fullName>
    </recommendedName>
</protein>
<dbReference type="PANTHER" id="PTHR34697">
    <property type="entry name" value="PHOSPHATIDYLGLYCEROL LYSYLTRANSFERASE"/>
    <property type="match status" value="1"/>
</dbReference>
<keyword evidence="2" id="KW-1003">Cell membrane</keyword>
<dbReference type="AlphaFoldDB" id="R4YYB3"/>
<gene>
    <name evidence="8" type="ORF">BN381_250057</name>
</gene>
<evidence type="ECO:0000259" key="7">
    <source>
        <dbReference type="Pfam" id="PF09924"/>
    </source>
</evidence>
<sequence>MPTATRLRALLTRMVMAVVTNLVPTLFAAVGGLYLLLGIAELVGATEWFFNEPAGTSITFADLLLPLLGVALVGIAVGLKQRRRDIWLLSVGMIAGFTFVSWAPLSAVSRGGGGMDVVALITNLALVGSLLSTRNRYTVRGSNLMRASVYLGWLASLAVISGVYWGVSMLVLDVTWDQARTYSLGDPTSTIDNLQRLQLLATIAFFVACLAFLIRLLKSLRPDDVRLSVAATRDLLRRCGADSLDYFVTNEKKRHYIWRDGRGLIGYDLANGLVLASGNPICAPQHRATLLNDFLHDMERDGYVVAFWAIDQTLADDLGNRGFRTVKLGEEASLEVDRFSLENLGARGSALKRAVRSVEAHGIEFAFYRLEEVPGHVYSQMDDLDRSWLQEFGGTDEKGFSMTLSRLPDFEDQDAAFAVALDPSVPGLPRVVAYLSFVPVYNRNSYSLDMMRRTRQAPNGINDFLLVHTLQVIGYHGRDTVSLNFAPLAETAGGPSLLGRAANALPPSLKKTFYIDSLYAYNDRFGPDWVPRYGAFKARRDLIAIVRMVAKLEGAIALDWRRRLSRLIAGSNYTITRSPPVATRYAPEVTDDQDS</sequence>
<feature type="transmembrane region" description="Helical" evidence="6">
    <location>
        <begin position="86"/>
        <end position="105"/>
    </location>
</feature>
<dbReference type="GO" id="GO:0016755">
    <property type="term" value="F:aminoacyltransferase activity"/>
    <property type="evidence" value="ECO:0007669"/>
    <property type="project" value="TreeGrafter"/>
</dbReference>
<keyword evidence="5 6" id="KW-0472">Membrane</keyword>
<feature type="transmembrane region" description="Helical" evidence="6">
    <location>
        <begin position="147"/>
        <end position="167"/>
    </location>
</feature>
<accession>R4YYB3</accession>
<dbReference type="Proteomes" id="UP000018291">
    <property type="component" value="Unassembled WGS sequence"/>
</dbReference>
<dbReference type="InterPro" id="IPR024320">
    <property type="entry name" value="LPG_synthase_C"/>
</dbReference>
<dbReference type="PANTHER" id="PTHR34697:SF2">
    <property type="entry name" value="PHOSPHATIDYLGLYCEROL LYSYLTRANSFERASE"/>
    <property type="match status" value="1"/>
</dbReference>
<feature type="transmembrane region" description="Helical" evidence="6">
    <location>
        <begin position="57"/>
        <end position="79"/>
    </location>
</feature>
<keyword evidence="3 6" id="KW-0812">Transmembrane</keyword>
<evidence type="ECO:0000256" key="6">
    <source>
        <dbReference type="SAM" id="Phobius"/>
    </source>
</evidence>
<evidence type="ECO:0000256" key="4">
    <source>
        <dbReference type="ARBA" id="ARBA00022989"/>
    </source>
</evidence>
<evidence type="ECO:0000256" key="3">
    <source>
        <dbReference type="ARBA" id="ARBA00022692"/>
    </source>
</evidence>
<comment type="caution">
    <text evidence="8">The sequence shown here is derived from an EMBL/GenBank/DDBJ whole genome shotgun (WGS) entry which is preliminary data.</text>
</comment>
<dbReference type="GO" id="GO:0005886">
    <property type="term" value="C:plasma membrane"/>
    <property type="evidence" value="ECO:0007669"/>
    <property type="project" value="UniProtKB-SubCell"/>
</dbReference>
<dbReference type="InterPro" id="IPR051211">
    <property type="entry name" value="PG_lysyltransferase"/>
</dbReference>
<name>R4YYB3_9ACTN</name>
<keyword evidence="9" id="KW-1185">Reference proteome</keyword>
<dbReference type="STRING" id="1229780.BN381_250057"/>
<dbReference type="GO" id="GO:0055091">
    <property type="term" value="P:phospholipid homeostasis"/>
    <property type="evidence" value="ECO:0007669"/>
    <property type="project" value="TreeGrafter"/>
</dbReference>
<proteinExistence type="predicted"/>
<comment type="subcellular location">
    <subcellularLocation>
        <location evidence="1">Cell membrane</location>
        <topology evidence="1">Multi-pass membrane protein</topology>
    </subcellularLocation>
</comment>
<dbReference type="RefSeq" id="WP_012226314.1">
    <property type="nucleotide sequence ID" value="NZ_HG422565.1"/>
</dbReference>
<dbReference type="Pfam" id="PF09924">
    <property type="entry name" value="LPG_synthase_C"/>
    <property type="match status" value="1"/>
</dbReference>
<organism evidence="8 9">
    <name type="scientific">Candidatus Neomicrothrix parvicella RN1</name>
    <dbReference type="NCBI Taxonomy" id="1229780"/>
    <lineage>
        <taxon>Bacteria</taxon>
        <taxon>Bacillati</taxon>
        <taxon>Actinomycetota</taxon>
        <taxon>Acidimicrobiia</taxon>
        <taxon>Acidimicrobiales</taxon>
        <taxon>Microthrixaceae</taxon>
        <taxon>Candidatus Neomicrothrix</taxon>
    </lineage>
</organism>
<feature type="transmembrane region" description="Helical" evidence="6">
    <location>
        <begin position="197"/>
        <end position="217"/>
    </location>
</feature>
<dbReference type="OrthoDB" id="594838at2"/>
<evidence type="ECO:0000313" key="8">
    <source>
        <dbReference type="EMBL" id="CCM63564.1"/>
    </source>
</evidence>
<feature type="transmembrane region" description="Helical" evidence="6">
    <location>
        <begin position="15"/>
        <end position="37"/>
    </location>
</feature>
<evidence type="ECO:0000256" key="1">
    <source>
        <dbReference type="ARBA" id="ARBA00004651"/>
    </source>
</evidence>
<evidence type="ECO:0000313" key="9">
    <source>
        <dbReference type="Proteomes" id="UP000018291"/>
    </source>
</evidence>
<feature type="transmembrane region" description="Helical" evidence="6">
    <location>
        <begin position="117"/>
        <end position="135"/>
    </location>
</feature>
<dbReference type="EMBL" id="CANL01000018">
    <property type="protein sequence ID" value="CCM63564.1"/>
    <property type="molecule type" value="Genomic_DNA"/>
</dbReference>
<dbReference type="HOGENOM" id="CLU_008255_7_3_11"/>
<reference evidence="8 9" key="1">
    <citation type="journal article" date="2013" name="ISME J.">
        <title>Metabolic model for the filamentous 'Candidatus Microthrix parvicella' based on genomic and metagenomic analyses.</title>
        <authorList>
            <person name="Jon McIlroy S."/>
            <person name="Kristiansen R."/>
            <person name="Albertsen M."/>
            <person name="Michael Karst S."/>
            <person name="Rossetti S."/>
            <person name="Lund Nielsen J."/>
            <person name="Tandoi V."/>
            <person name="James Seviour R."/>
            <person name="Nielsen P.H."/>
        </authorList>
    </citation>
    <scope>NUCLEOTIDE SEQUENCE [LARGE SCALE GENOMIC DNA]</scope>
    <source>
        <strain evidence="8 9">RN1</strain>
    </source>
</reference>